<name>A0A0F9W7K5_9MICR</name>
<proteinExistence type="predicted"/>
<reference evidence="1 2" key="1">
    <citation type="journal article" date="2015" name="Environ. Microbiol.">
        <title>Genome analyses suggest the presence of polyploidy and recent human-driven expansions in eight global populations of the honeybee pathogen Nosema ceranae.</title>
        <authorList>
            <person name="Pelin A."/>
            <person name="Selman M."/>
            <person name="Aris-Brosou S."/>
            <person name="Farinelli L."/>
            <person name="Corradi N."/>
        </authorList>
    </citation>
    <scope>NUCLEOTIDE SEQUENCE [LARGE SCALE GENOMIC DNA]</scope>
    <source>
        <strain evidence="1 2">PA08 1199</strain>
    </source>
</reference>
<dbReference type="RefSeq" id="XP_024329518.1">
    <property type="nucleotide sequence ID" value="XM_024474732.1"/>
</dbReference>
<keyword evidence="2" id="KW-1185">Reference proteome</keyword>
<dbReference type="AlphaFoldDB" id="A0A0F9W7K5"/>
<evidence type="ECO:0000313" key="2">
    <source>
        <dbReference type="Proteomes" id="UP000034350"/>
    </source>
</evidence>
<accession>A0A0F9W7K5</accession>
<dbReference type="VEuPathDB" id="MicrosporidiaDB:AAJ76_2360003"/>
<dbReference type="EMBL" id="JPQZ01000236">
    <property type="protein sequence ID" value="KKO73776.1"/>
    <property type="molecule type" value="Genomic_DNA"/>
</dbReference>
<feature type="non-terminal residue" evidence="1">
    <location>
        <position position="1"/>
    </location>
</feature>
<sequence length="42" mass="4980">EMISIVFKLSKSKADKKVKKCFLRGLGNYTYMELYKQNPHNK</sequence>
<comment type="caution">
    <text evidence="1">The sequence shown here is derived from an EMBL/GenBank/DDBJ whole genome shotgun (WGS) entry which is preliminary data.</text>
</comment>
<evidence type="ECO:0000313" key="1">
    <source>
        <dbReference type="EMBL" id="KKO73776.1"/>
    </source>
</evidence>
<dbReference type="GeneID" id="36319659"/>
<protein>
    <submittedName>
        <fullName evidence="1">Uncharacterized protein</fullName>
    </submittedName>
</protein>
<gene>
    <name evidence="1" type="ORF">AAJ76_2360003</name>
</gene>
<organism evidence="1 2">
    <name type="scientific">Vairimorpha ceranae</name>
    <dbReference type="NCBI Taxonomy" id="40302"/>
    <lineage>
        <taxon>Eukaryota</taxon>
        <taxon>Fungi</taxon>
        <taxon>Fungi incertae sedis</taxon>
        <taxon>Microsporidia</taxon>
        <taxon>Nosematidae</taxon>
        <taxon>Vairimorpha</taxon>
    </lineage>
</organism>
<dbReference type="Proteomes" id="UP000034350">
    <property type="component" value="Unassembled WGS sequence"/>
</dbReference>